<dbReference type="NCBIfam" id="NF009003">
    <property type="entry name" value="PRK12348.1"/>
    <property type="match status" value="1"/>
</dbReference>
<comment type="similarity">
    <text evidence="3">Belongs to the aldolase class II family. AraD/FucA subfamily.</text>
</comment>
<evidence type="ECO:0000256" key="6">
    <source>
        <dbReference type="ARBA" id="ARBA00022833"/>
    </source>
</evidence>
<dbReference type="CDD" id="cd00398">
    <property type="entry name" value="Aldolase_II"/>
    <property type="match status" value="1"/>
</dbReference>
<keyword evidence="5" id="KW-0479">Metal-binding</keyword>
<sequence>MLNDLKKKVYDANIELQKKGLVIYTWGNASEIDQEKKLVVIKPSGVPYEKLTPEMMVVVDLEGQIIEGDYRPSVDTKIHLDLYKAFPELGGIVHTHSTYATAWAQAQKSIPCLGGTHADYFFGEVPCTRPLTEQEVEESFEGDTGKVIAECFATKKPLDVPGVLVASHGPFSWGKDSHQAVFNAVVLEELARMALFTIQINPEIQSIPQSLLEKRYMRKHGKDATYGQII</sequence>
<proteinExistence type="inferred from homology"/>
<evidence type="ECO:0000256" key="4">
    <source>
        <dbReference type="ARBA" id="ARBA00013186"/>
    </source>
</evidence>
<evidence type="ECO:0000256" key="8">
    <source>
        <dbReference type="ARBA" id="ARBA00023277"/>
    </source>
</evidence>
<name>A0A1V5SLR9_9BACT</name>
<reference evidence="10" key="1">
    <citation type="submission" date="2017-02" db="EMBL/GenBank/DDBJ databases">
        <title>Delving into the versatile metabolic prowess of the omnipresent phylum Bacteroidetes.</title>
        <authorList>
            <person name="Nobu M.K."/>
            <person name="Mei R."/>
            <person name="Narihiro T."/>
            <person name="Kuroda K."/>
            <person name="Liu W.-T."/>
        </authorList>
    </citation>
    <scope>NUCLEOTIDE SEQUENCE</scope>
    <source>
        <strain evidence="10">ADurb.Bin276</strain>
    </source>
</reference>
<dbReference type="Pfam" id="PF00596">
    <property type="entry name" value="Aldolase_II"/>
    <property type="match status" value="1"/>
</dbReference>
<dbReference type="AlphaFoldDB" id="A0A1V5SLR9"/>
<dbReference type="Proteomes" id="UP000485569">
    <property type="component" value="Unassembled WGS sequence"/>
</dbReference>
<evidence type="ECO:0000256" key="1">
    <source>
        <dbReference type="ARBA" id="ARBA00001726"/>
    </source>
</evidence>
<dbReference type="GO" id="GO:0008742">
    <property type="term" value="F:L-ribulose-phosphate 4-epimerase activity"/>
    <property type="evidence" value="ECO:0007669"/>
    <property type="project" value="UniProtKB-EC"/>
</dbReference>
<dbReference type="PANTHER" id="PTHR22789">
    <property type="entry name" value="FUCULOSE PHOSPHATE ALDOLASE"/>
    <property type="match status" value="1"/>
</dbReference>
<evidence type="ECO:0000259" key="9">
    <source>
        <dbReference type="SMART" id="SM01007"/>
    </source>
</evidence>
<dbReference type="SUPFAM" id="SSF53639">
    <property type="entry name" value="AraD/HMP-PK domain-like"/>
    <property type="match status" value="1"/>
</dbReference>
<dbReference type="NCBIfam" id="NF006047">
    <property type="entry name" value="PRK08193.1"/>
    <property type="match status" value="1"/>
</dbReference>
<dbReference type="InterPro" id="IPR036409">
    <property type="entry name" value="Aldolase_II/adducin_N_sf"/>
</dbReference>
<dbReference type="EC" id="5.1.3.4" evidence="4"/>
<accession>A0A1V5SLR9</accession>
<keyword evidence="7 10" id="KW-0413">Isomerase</keyword>
<evidence type="ECO:0000256" key="5">
    <source>
        <dbReference type="ARBA" id="ARBA00022723"/>
    </source>
</evidence>
<dbReference type="FunFam" id="3.40.225.10:FF:000001">
    <property type="entry name" value="L-ribulose-5-phosphate 4-epimerase UlaF"/>
    <property type="match status" value="1"/>
</dbReference>
<comment type="caution">
    <text evidence="10">The sequence shown here is derived from an EMBL/GenBank/DDBJ whole genome shotgun (WGS) entry which is preliminary data.</text>
</comment>
<dbReference type="InterPro" id="IPR001303">
    <property type="entry name" value="Aldolase_II/adducin_N"/>
</dbReference>
<dbReference type="Gene3D" id="3.40.225.10">
    <property type="entry name" value="Class II aldolase/adducin N-terminal domain"/>
    <property type="match status" value="1"/>
</dbReference>
<feature type="domain" description="Class II aldolase/adducin N-terminal" evidence="9">
    <location>
        <begin position="7"/>
        <end position="195"/>
    </location>
</feature>
<keyword evidence="8" id="KW-0119">Carbohydrate metabolism</keyword>
<dbReference type="GO" id="GO:0005829">
    <property type="term" value="C:cytosol"/>
    <property type="evidence" value="ECO:0007669"/>
    <property type="project" value="TreeGrafter"/>
</dbReference>
<dbReference type="InterPro" id="IPR050197">
    <property type="entry name" value="Aldolase_class_II_sugar_metab"/>
</dbReference>
<organism evidence="10">
    <name type="scientific">Candidatus Atribacter allofermentans</name>
    <dbReference type="NCBI Taxonomy" id="1852833"/>
    <lineage>
        <taxon>Bacteria</taxon>
        <taxon>Pseudomonadati</taxon>
        <taxon>Atribacterota</taxon>
        <taxon>Atribacteria</taxon>
        <taxon>Atribacterales</taxon>
        <taxon>Atribacteraceae</taxon>
        <taxon>Atribacter</taxon>
    </lineage>
</organism>
<comment type="catalytic activity">
    <reaction evidence="1">
        <text>L-ribulose 5-phosphate = D-xylulose 5-phosphate</text>
        <dbReference type="Rhea" id="RHEA:22368"/>
        <dbReference type="ChEBI" id="CHEBI:57737"/>
        <dbReference type="ChEBI" id="CHEBI:58226"/>
        <dbReference type="EC" id="5.1.3.4"/>
    </reaction>
</comment>
<dbReference type="GO" id="GO:0046872">
    <property type="term" value="F:metal ion binding"/>
    <property type="evidence" value="ECO:0007669"/>
    <property type="project" value="UniProtKB-KW"/>
</dbReference>
<evidence type="ECO:0000256" key="2">
    <source>
        <dbReference type="ARBA" id="ARBA00001947"/>
    </source>
</evidence>
<dbReference type="GO" id="GO:0019323">
    <property type="term" value="P:pentose catabolic process"/>
    <property type="evidence" value="ECO:0007669"/>
    <property type="project" value="TreeGrafter"/>
</dbReference>
<keyword evidence="6" id="KW-0862">Zinc</keyword>
<dbReference type="GO" id="GO:0016832">
    <property type="term" value="F:aldehyde-lyase activity"/>
    <property type="evidence" value="ECO:0007669"/>
    <property type="project" value="TreeGrafter"/>
</dbReference>
<dbReference type="SMART" id="SM01007">
    <property type="entry name" value="Aldolase_II"/>
    <property type="match status" value="1"/>
</dbReference>
<evidence type="ECO:0000256" key="3">
    <source>
        <dbReference type="ARBA" id="ARBA00010037"/>
    </source>
</evidence>
<comment type="cofactor">
    <cofactor evidence="2">
        <name>Zn(2+)</name>
        <dbReference type="ChEBI" id="CHEBI:29105"/>
    </cofactor>
</comment>
<gene>
    <name evidence="10" type="primary">ulaF</name>
    <name evidence="10" type="ORF">BWY41_01742</name>
</gene>
<dbReference type="EMBL" id="MWBQ01000171">
    <property type="protein sequence ID" value="OQA55183.1"/>
    <property type="molecule type" value="Genomic_DNA"/>
</dbReference>
<dbReference type="PANTHER" id="PTHR22789:SF8">
    <property type="entry name" value="L-RIBULOSE-5-PHOSPHATE 4-EPIMERASE SGBE"/>
    <property type="match status" value="1"/>
</dbReference>
<evidence type="ECO:0000256" key="7">
    <source>
        <dbReference type="ARBA" id="ARBA00023235"/>
    </source>
</evidence>
<evidence type="ECO:0000313" key="10">
    <source>
        <dbReference type="EMBL" id="OQA55183.1"/>
    </source>
</evidence>
<protein>
    <recommendedName>
        <fullName evidence="4">L-ribulose-5-phosphate 4-epimerase</fullName>
        <ecNumber evidence="4">5.1.3.4</ecNumber>
    </recommendedName>
</protein>